<gene>
    <name evidence="2" type="ORF">PQJ73_28410</name>
</gene>
<dbReference type="PANTHER" id="PTHR13696">
    <property type="entry name" value="P-LOOP CONTAINING NUCLEOSIDE TRIPHOSPHATE HYDROLASE"/>
    <property type="match status" value="1"/>
</dbReference>
<name>A0ABT5JL10_RHOTP</name>
<dbReference type="Gene3D" id="3.40.50.300">
    <property type="entry name" value="P-loop containing nucleotide triphosphate hydrolases"/>
    <property type="match status" value="1"/>
</dbReference>
<dbReference type="Proteomes" id="UP001165652">
    <property type="component" value="Unassembled WGS sequence"/>
</dbReference>
<accession>A0ABT5JL10</accession>
<proteinExistence type="predicted"/>
<evidence type="ECO:0000313" key="3">
    <source>
        <dbReference type="Proteomes" id="UP001165652"/>
    </source>
</evidence>
<dbReference type="SUPFAM" id="SSF52540">
    <property type="entry name" value="P-loop containing nucleoside triphosphate hydrolases"/>
    <property type="match status" value="1"/>
</dbReference>
<organism evidence="2 3">
    <name type="scientific">Rhodoplanes tepidamans</name>
    <name type="common">Rhodoplanes cryptolactis</name>
    <dbReference type="NCBI Taxonomy" id="200616"/>
    <lineage>
        <taxon>Bacteria</taxon>
        <taxon>Pseudomonadati</taxon>
        <taxon>Pseudomonadota</taxon>
        <taxon>Alphaproteobacteria</taxon>
        <taxon>Hyphomicrobiales</taxon>
        <taxon>Nitrobacteraceae</taxon>
        <taxon>Rhodoplanes</taxon>
    </lineage>
</organism>
<evidence type="ECO:0000313" key="2">
    <source>
        <dbReference type="EMBL" id="MDC7789620.1"/>
    </source>
</evidence>
<dbReference type="InterPro" id="IPR025669">
    <property type="entry name" value="AAA_dom"/>
</dbReference>
<sequence length="331" mass="37632">MKAIAVFNNKGGVGKTTLLANLASYLALKNMRRVLIVDADPQCNITQIMFTDDEVDSLYGSKDTFTIDKIIHPLSIGRGYVEEIEFRRCKEYGVDILIGDPQLSLREDLLARDWSQAVGGEARGIRTSYVFSELLTKCRHYDYVFFDVGPSLGAINRSVLLASDFFISPLSIDIFSLRAIENIRLSIEKWRKQLDTAFELLEDISVLPRGTKRRFDIKFLGYVTQQYIAKTTSGERQAVAAYERIMRRLWPTINSNFVRHLQPELGGIEYLLGTIPNLYSLIPMSQFARRPIFALRAKDGVRGAHFNKVIESEALFREIASRFEENIGLVS</sequence>
<evidence type="ECO:0000259" key="1">
    <source>
        <dbReference type="Pfam" id="PF13614"/>
    </source>
</evidence>
<dbReference type="PANTHER" id="PTHR13696:SF52">
    <property type="entry name" value="PARA FAMILY PROTEIN CT_582"/>
    <property type="match status" value="1"/>
</dbReference>
<dbReference type="Pfam" id="PF13614">
    <property type="entry name" value="AAA_31"/>
    <property type="match status" value="1"/>
</dbReference>
<protein>
    <submittedName>
        <fullName evidence="2">AAA family ATPase</fullName>
    </submittedName>
</protein>
<dbReference type="InterPro" id="IPR050678">
    <property type="entry name" value="DNA_Partitioning_ATPase"/>
</dbReference>
<keyword evidence="3" id="KW-1185">Reference proteome</keyword>
<dbReference type="RefSeq" id="WP_272780442.1">
    <property type="nucleotide sequence ID" value="NZ_JAQQLI010000082.1"/>
</dbReference>
<reference evidence="2" key="1">
    <citation type="journal article" date="2023" name="Microbiol Resour">
        <title>Genome Sequences of Rhodoplanes serenus and Two Thermotolerant Strains, Rhodoplanes tepidamans and 'Rhodoplanes cryptolactis,' Further Refine the Genus.</title>
        <authorList>
            <person name="Rayyan A.A."/>
            <person name="Kyndt J.A."/>
        </authorList>
    </citation>
    <scope>NUCLEOTIDE SEQUENCE</scope>
    <source>
        <strain evidence="2">DSM 9987</strain>
    </source>
</reference>
<reference evidence="2" key="2">
    <citation type="submission" date="2023-02" db="EMBL/GenBank/DDBJ databases">
        <authorList>
            <person name="Rayyan A."/>
            <person name="Meyer T."/>
            <person name="Kyndt J.A."/>
        </authorList>
    </citation>
    <scope>NUCLEOTIDE SEQUENCE</scope>
    <source>
        <strain evidence="2">DSM 9987</strain>
    </source>
</reference>
<dbReference type="CDD" id="cd02042">
    <property type="entry name" value="ParAB_family"/>
    <property type="match status" value="1"/>
</dbReference>
<comment type="caution">
    <text evidence="2">The sequence shown here is derived from an EMBL/GenBank/DDBJ whole genome shotgun (WGS) entry which is preliminary data.</text>
</comment>
<dbReference type="InterPro" id="IPR027417">
    <property type="entry name" value="P-loop_NTPase"/>
</dbReference>
<feature type="domain" description="AAA" evidence="1">
    <location>
        <begin position="1"/>
        <end position="198"/>
    </location>
</feature>
<dbReference type="EMBL" id="JAQQLI010000082">
    <property type="protein sequence ID" value="MDC7789620.1"/>
    <property type="molecule type" value="Genomic_DNA"/>
</dbReference>